<evidence type="ECO:0000256" key="4">
    <source>
        <dbReference type="ARBA" id="ARBA00022679"/>
    </source>
</evidence>
<dbReference type="Proteomes" id="UP000002522">
    <property type="component" value="Chromosome"/>
</dbReference>
<dbReference type="REBASE" id="6752">
    <property type="entry name" value="M2.MpeORF1780P"/>
</dbReference>
<dbReference type="PANTHER" id="PTHR30481">
    <property type="entry name" value="DNA ADENINE METHYLASE"/>
    <property type="match status" value="1"/>
</dbReference>
<name>Q8EWM4_MALP2</name>
<dbReference type="KEGG" id="mpe:MYPE1790"/>
<accession>Q8EWM4</accession>
<dbReference type="AlphaFoldDB" id="Q8EWM4"/>
<dbReference type="GO" id="GO:0032259">
    <property type="term" value="P:methylation"/>
    <property type="evidence" value="ECO:0007669"/>
    <property type="project" value="UniProtKB-KW"/>
</dbReference>
<reference evidence="8 9" key="1">
    <citation type="journal article" date="2002" name="Nucleic Acids Res.">
        <title>The complete genomic sequence of Mycoplasma penetrans, an intracellular bacterial pathogen in humans.</title>
        <authorList>
            <person name="Sasaki Y."/>
            <person name="Ishikawa J."/>
            <person name="Yamashita A."/>
            <person name="Oshima K."/>
            <person name="Kenri T."/>
            <person name="Furuya K."/>
            <person name="Yoshino C."/>
            <person name="Horino A."/>
            <person name="Shiba T."/>
            <person name="Sasaki T."/>
            <person name="Hattori M."/>
        </authorList>
    </citation>
    <scope>NUCLEOTIDE SEQUENCE [LARGE SCALE GENOMIC DNA]</scope>
    <source>
        <strain evidence="8 9">HF-2</strain>
    </source>
</reference>
<proteinExistence type="inferred from homology"/>
<dbReference type="GO" id="GO:0006298">
    <property type="term" value="P:mismatch repair"/>
    <property type="evidence" value="ECO:0007669"/>
    <property type="project" value="TreeGrafter"/>
</dbReference>
<evidence type="ECO:0000313" key="8">
    <source>
        <dbReference type="EMBL" id="BAC43970.1"/>
    </source>
</evidence>
<dbReference type="HOGENOM" id="CLU_077381_0_0_14"/>
<dbReference type="Pfam" id="PF02086">
    <property type="entry name" value="MethyltransfD12"/>
    <property type="match status" value="1"/>
</dbReference>
<dbReference type="STRING" id="272633.gene:10731278"/>
<dbReference type="GO" id="GO:0009007">
    <property type="term" value="F:site-specific DNA-methyltransferase (adenine-specific) activity"/>
    <property type="evidence" value="ECO:0007669"/>
    <property type="project" value="UniProtKB-UniRule"/>
</dbReference>
<dbReference type="InParanoid" id="Q8EWM4"/>
<dbReference type="SUPFAM" id="SSF53335">
    <property type="entry name" value="S-adenosyl-L-methionine-dependent methyltransferases"/>
    <property type="match status" value="1"/>
</dbReference>
<dbReference type="PROSITE" id="PS00092">
    <property type="entry name" value="N6_MTASE"/>
    <property type="match status" value="1"/>
</dbReference>
<evidence type="ECO:0000256" key="2">
    <source>
        <dbReference type="ARBA" id="ARBA00011900"/>
    </source>
</evidence>
<dbReference type="InterPro" id="IPR012263">
    <property type="entry name" value="M_m6A_EcoRV"/>
</dbReference>
<dbReference type="Gene3D" id="1.10.1020.10">
    <property type="entry name" value="Adenine-specific Methyltransferase, Domain 2"/>
    <property type="match status" value="1"/>
</dbReference>
<keyword evidence="5 7" id="KW-0949">S-adenosyl-L-methionine</keyword>
<keyword evidence="9" id="KW-1185">Reference proteome</keyword>
<evidence type="ECO:0000256" key="6">
    <source>
        <dbReference type="ARBA" id="ARBA00047942"/>
    </source>
</evidence>
<evidence type="ECO:0000313" key="9">
    <source>
        <dbReference type="Proteomes" id="UP000002522"/>
    </source>
</evidence>
<dbReference type="NCBIfam" id="TIGR00571">
    <property type="entry name" value="dam"/>
    <property type="match status" value="1"/>
</dbReference>
<dbReference type="Gene3D" id="3.40.50.150">
    <property type="entry name" value="Vaccinia Virus protein VP39"/>
    <property type="match status" value="1"/>
</dbReference>
<comment type="similarity">
    <text evidence="1 7">Belongs to the N(4)/N(6)-methyltransferase family.</text>
</comment>
<dbReference type="InterPro" id="IPR002052">
    <property type="entry name" value="DNA_methylase_N6_adenine_CS"/>
</dbReference>
<dbReference type="GO" id="GO:0009307">
    <property type="term" value="P:DNA restriction-modification system"/>
    <property type="evidence" value="ECO:0007669"/>
    <property type="project" value="InterPro"/>
</dbReference>
<organism evidence="8 9">
    <name type="scientific">Malacoplasma penetrans (strain HF-2)</name>
    <name type="common">Mycoplasma penetrans</name>
    <dbReference type="NCBI Taxonomy" id="272633"/>
    <lineage>
        <taxon>Bacteria</taxon>
        <taxon>Bacillati</taxon>
        <taxon>Mycoplasmatota</taxon>
        <taxon>Mycoplasmoidales</taxon>
        <taxon>Mycoplasmoidaceae</taxon>
        <taxon>Malacoplasma</taxon>
    </lineage>
</organism>
<sequence length="308" mass="36969">MKFYFLLRLKMTKRSPFFYVGDKYKIIKQINKFFPKNIKRLIEPFCGGGSVFLNTEAKYYIENDNNYWMIELHKFLCSFKNNPVLFFQKLEDEITKYNLSASKMGITVPLEYKKLYIKTYFAIFNKKAYANVRNDFNKDKSNYTLLYILLIYGFNHMLRFNSKGDFNLPVGNVDYNKNVYNALENYFNFLTKGNIDFKCLDFRTFLKSLEFDKDDFIYLDPPYLITKSEYNKNWTEKDERDLLVILDEINDLGIKFALSNVLRYKDKKNNMLISWSKKYNVLKIKSNYISYHDNSTNKIIDEVLIINY</sequence>
<evidence type="ECO:0000256" key="1">
    <source>
        <dbReference type="ARBA" id="ARBA00006594"/>
    </source>
</evidence>
<comment type="catalytic activity">
    <reaction evidence="6 7">
        <text>a 2'-deoxyadenosine in DNA + S-adenosyl-L-methionine = an N(6)-methyl-2'-deoxyadenosine in DNA + S-adenosyl-L-homocysteine + H(+)</text>
        <dbReference type="Rhea" id="RHEA:15197"/>
        <dbReference type="Rhea" id="RHEA-COMP:12418"/>
        <dbReference type="Rhea" id="RHEA-COMP:12419"/>
        <dbReference type="ChEBI" id="CHEBI:15378"/>
        <dbReference type="ChEBI" id="CHEBI:57856"/>
        <dbReference type="ChEBI" id="CHEBI:59789"/>
        <dbReference type="ChEBI" id="CHEBI:90615"/>
        <dbReference type="ChEBI" id="CHEBI:90616"/>
        <dbReference type="EC" id="2.1.1.72"/>
    </reaction>
</comment>
<dbReference type="PRINTS" id="PR00505">
    <property type="entry name" value="D12N6MTFRASE"/>
</dbReference>
<dbReference type="InterPro" id="IPR023095">
    <property type="entry name" value="Ade_MeTrfase_dom_2"/>
</dbReference>
<dbReference type="PIRSF" id="PIRSF000398">
    <property type="entry name" value="M_m6A_EcoRV"/>
    <property type="match status" value="1"/>
</dbReference>
<evidence type="ECO:0000256" key="7">
    <source>
        <dbReference type="RuleBase" id="RU361257"/>
    </source>
</evidence>
<dbReference type="PANTHER" id="PTHR30481:SF3">
    <property type="entry name" value="DNA ADENINE METHYLASE"/>
    <property type="match status" value="1"/>
</dbReference>
<dbReference type="GO" id="GO:0043565">
    <property type="term" value="F:sequence-specific DNA binding"/>
    <property type="evidence" value="ECO:0007669"/>
    <property type="project" value="TreeGrafter"/>
</dbReference>
<dbReference type="GO" id="GO:1904047">
    <property type="term" value="F:S-adenosyl-L-methionine binding"/>
    <property type="evidence" value="ECO:0007669"/>
    <property type="project" value="TreeGrafter"/>
</dbReference>
<dbReference type="InterPro" id="IPR012327">
    <property type="entry name" value="MeTrfase_D12"/>
</dbReference>
<dbReference type="EMBL" id="BA000026">
    <property type="protein sequence ID" value="BAC43970.1"/>
    <property type="molecule type" value="Genomic_DNA"/>
</dbReference>
<dbReference type="eggNOG" id="COG0338">
    <property type="taxonomic scope" value="Bacteria"/>
</dbReference>
<dbReference type="EC" id="2.1.1.72" evidence="2 7"/>
<keyword evidence="3 7" id="KW-0489">Methyltransferase</keyword>
<dbReference type="InterPro" id="IPR029063">
    <property type="entry name" value="SAM-dependent_MTases_sf"/>
</dbReference>
<evidence type="ECO:0000256" key="3">
    <source>
        <dbReference type="ARBA" id="ARBA00022603"/>
    </source>
</evidence>
<evidence type="ECO:0000256" key="5">
    <source>
        <dbReference type="ARBA" id="ARBA00022691"/>
    </source>
</evidence>
<protein>
    <recommendedName>
        <fullName evidence="2 7">Site-specific DNA-methyltransferase (adenine-specific)</fullName>
        <ecNumber evidence="2 7">2.1.1.72</ecNumber>
    </recommendedName>
</protein>
<gene>
    <name evidence="8" type="ordered locus">MYPE1790</name>
</gene>
<keyword evidence="4 7" id="KW-0808">Transferase</keyword>